<feature type="transmembrane region" description="Helical" evidence="1">
    <location>
        <begin position="335"/>
        <end position="358"/>
    </location>
</feature>
<dbReference type="OrthoDB" id="2896006at2759"/>
<organism evidence="2 3">
    <name type="scientific">Dendryphion nanum</name>
    <dbReference type="NCBI Taxonomy" id="256645"/>
    <lineage>
        <taxon>Eukaryota</taxon>
        <taxon>Fungi</taxon>
        <taxon>Dikarya</taxon>
        <taxon>Ascomycota</taxon>
        <taxon>Pezizomycotina</taxon>
        <taxon>Dothideomycetes</taxon>
        <taxon>Pleosporomycetidae</taxon>
        <taxon>Pleosporales</taxon>
        <taxon>Torulaceae</taxon>
        <taxon>Dendryphion</taxon>
    </lineage>
</organism>
<name>A0A9P9ECK2_9PLEO</name>
<accession>A0A9P9ECK2</accession>
<keyword evidence="1" id="KW-1133">Transmembrane helix</keyword>
<protein>
    <recommendedName>
        <fullName evidence="4">Ubiquitin carrier protein</fullName>
    </recommendedName>
</protein>
<reference evidence="2" key="1">
    <citation type="journal article" date="2021" name="Nat. Commun.">
        <title>Genetic determinants of endophytism in the Arabidopsis root mycobiome.</title>
        <authorList>
            <person name="Mesny F."/>
            <person name="Miyauchi S."/>
            <person name="Thiergart T."/>
            <person name="Pickel B."/>
            <person name="Atanasova L."/>
            <person name="Karlsson M."/>
            <person name="Huettel B."/>
            <person name="Barry K.W."/>
            <person name="Haridas S."/>
            <person name="Chen C."/>
            <person name="Bauer D."/>
            <person name="Andreopoulos W."/>
            <person name="Pangilinan J."/>
            <person name="LaButti K."/>
            <person name="Riley R."/>
            <person name="Lipzen A."/>
            <person name="Clum A."/>
            <person name="Drula E."/>
            <person name="Henrissat B."/>
            <person name="Kohler A."/>
            <person name="Grigoriev I.V."/>
            <person name="Martin F.M."/>
            <person name="Hacquard S."/>
        </authorList>
    </citation>
    <scope>NUCLEOTIDE SEQUENCE</scope>
    <source>
        <strain evidence="2">MPI-CAGE-CH-0243</strain>
    </source>
</reference>
<evidence type="ECO:0000256" key="1">
    <source>
        <dbReference type="SAM" id="Phobius"/>
    </source>
</evidence>
<evidence type="ECO:0000313" key="3">
    <source>
        <dbReference type="Proteomes" id="UP000700596"/>
    </source>
</evidence>
<proteinExistence type="predicted"/>
<feature type="transmembrane region" description="Helical" evidence="1">
    <location>
        <begin position="133"/>
        <end position="152"/>
    </location>
</feature>
<dbReference type="Proteomes" id="UP000700596">
    <property type="component" value="Unassembled WGS sequence"/>
</dbReference>
<evidence type="ECO:0008006" key="4">
    <source>
        <dbReference type="Google" id="ProtNLM"/>
    </source>
</evidence>
<keyword evidence="1" id="KW-0472">Membrane</keyword>
<comment type="caution">
    <text evidence="2">The sequence shown here is derived from an EMBL/GenBank/DDBJ whole genome shotgun (WGS) entry which is preliminary data.</text>
</comment>
<feature type="transmembrane region" description="Helical" evidence="1">
    <location>
        <begin position="249"/>
        <end position="272"/>
    </location>
</feature>
<keyword evidence="3" id="KW-1185">Reference proteome</keyword>
<sequence>MISHVVRRGLESPEAVSFIKRLSQEGPKIEIPPWGVGIMGTTFVAFMLFACAIEYTLKVVVATLAMVETPSAAITISPSSEYAPIKDKEGLVETGPTITLVHQKPITSSIRGTIRHLVENAGRFSRWRGIKLAILYSISFSVVGSLLEAIFPPVPCRMLFVSALAGAATANLHATWTHKIISMPTQKSFRERLVSRSSWKQLALPAAVSASSKYATVYIAQGLIILLGLDRVGNDNFADYTGGEWTGLIARFIAIFVVLLSCTVFLILPALVTLIRVEASILPEDQDTIVPFDRSFAGKVVPKILGGTGAIGFVESWKSFNWEARRRVIKLYVKVFAIISLVVFVLAHVLVFELWAIMGPALGKFLAQAKSAGYLD</sequence>
<evidence type="ECO:0000313" key="2">
    <source>
        <dbReference type="EMBL" id="KAH7135870.1"/>
    </source>
</evidence>
<keyword evidence="1" id="KW-0812">Transmembrane</keyword>
<dbReference type="AlphaFoldDB" id="A0A9P9ECK2"/>
<gene>
    <name evidence="2" type="ORF">B0J11DRAFT_427014</name>
</gene>
<dbReference type="EMBL" id="JAGMWT010000002">
    <property type="protein sequence ID" value="KAH7135870.1"/>
    <property type="molecule type" value="Genomic_DNA"/>
</dbReference>
<feature type="transmembrane region" description="Helical" evidence="1">
    <location>
        <begin position="34"/>
        <end position="57"/>
    </location>
</feature>